<dbReference type="KEGG" id="sliu:111350331"/>
<feature type="compositionally biased region" description="Low complexity" evidence="1">
    <location>
        <begin position="1"/>
        <end position="22"/>
    </location>
</feature>
<dbReference type="GeneID" id="111350331"/>
<name>A0A9J7DWM0_SPOLT</name>
<protein>
    <submittedName>
        <fullName evidence="3">Uncharacterized protein LOC111350331 isoform X1</fullName>
    </submittedName>
</protein>
<evidence type="ECO:0000313" key="2">
    <source>
        <dbReference type="Proteomes" id="UP000301870"/>
    </source>
</evidence>
<reference evidence="3" key="1">
    <citation type="submission" date="2025-08" db="UniProtKB">
        <authorList>
            <consortium name="RefSeq"/>
        </authorList>
    </citation>
    <scope>IDENTIFICATION</scope>
    <source>
        <strain evidence="3">Ishihara</strain>
        <tissue evidence="3">Whole body</tissue>
    </source>
</reference>
<sequence>MSRGNVPQPNVPNVPQANTPNVSRGNTSNMPRGNVPNVPEPNRPNVPRNVKRRIFRNTSDNGIDVFQTNVCYYTKTGTNITRYKMNSNDVIRTGNFIKNQGKCEPSLQCIYLHEEHPLQTPSDYNKLYIPNTRTFGQCYAAPLKLETIQKAKPSRGIFTTLFFCCLGDKSQGANLPSTIPVAHSQKDVHVINSFNCDSYDFGCQYSLKSTHSLEIISQMLTRSYSNMSSTESDDSARNRFRKNKKRRSDLFVMMYTLARKIKDKNSKFPIRKKKNNVVVLRVPKQFSNASNTGSLSKTPTCTKLEKPLTIRDESSHEQISYNCVSSRNKIWGPGEVLLKKP</sequence>
<organism evidence="2 3">
    <name type="scientific">Spodoptera litura</name>
    <name type="common">Asian cotton leafworm</name>
    <dbReference type="NCBI Taxonomy" id="69820"/>
    <lineage>
        <taxon>Eukaryota</taxon>
        <taxon>Metazoa</taxon>
        <taxon>Ecdysozoa</taxon>
        <taxon>Arthropoda</taxon>
        <taxon>Hexapoda</taxon>
        <taxon>Insecta</taxon>
        <taxon>Pterygota</taxon>
        <taxon>Neoptera</taxon>
        <taxon>Endopterygota</taxon>
        <taxon>Lepidoptera</taxon>
        <taxon>Glossata</taxon>
        <taxon>Ditrysia</taxon>
        <taxon>Noctuoidea</taxon>
        <taxon>Noctuidae</taxon>
        <taxon>Amphipyrinae</taxon>
        <taxon>Spodoptera</taxon>
    </lineage>
</organism>
<dbReference type="OrthoDB" id="416253at2759"/>
<keyword evidence="2" id="KW-1185">Reference proteome</keyword>
<evidence type="ECO:0000313" key="3">
    <source>
        <dbReference type="RefSeq" id="XP_022817624.1"/>
    </source>
</evidence>
<feature type="region of interest" description="Disordered" evidence="1">
    <location>
        <begin position="1"/>
        <end position="50"/>
    </location>
</feature>
<dbReference type="AlphaFoldDB" id="A0A9J7DWM0"/>
<evidence type="ECO:0000256" key="1">
    <source>
        <dbReference type="SAM" id="MobiDB-lite"/>
    </source>
</evidence>
<dbReference type="Proteomes" id="UP000301870">
    <property type="component" value="Chromosome 11"/>
</dbReference>
<proteinExistence type="predicted"/>
<gene>
    <name evidence="3" type="primary">LOC111350331</name>
</gene>
<dbReference type="RefSeq" id="XP_022817624.1">
    <property type="nucleotide sequence ID" value="XM_022961856.1"/>
</dbReference>
<accession>A0A9J7DWM0</accession>